<gene>
    <name evidence="1" type="ORF">N3K66_004587</name>
</gene>
<dbReference type="Proteomes" id="UP001163324">
    <property type="component" value="Chromosome 4"/>
</dbReference>
<comment type="caution">
    <text evidence="1">The sequence shown here is derived from an EMBL/GenBank/DDBJ whole genome shotgun (WGS) entry which is preliminary data.</text>
</comment>
<dbReference type="EMBL" id="CM047943">
    <property type="protein sequence ID" value="KAI9900325.1"/>
    <property type="molecule type" value="Genomic_DNA"/>
</dbReference>
<evidence type="ECO:0000313" key="1">
    <source>
        <dbReference type="EMBL" id="KAI9900325.1"/>
    </source>
</evidence>
<protein>
    <submittedName>
        <fullName evidence="1">Uncharacterized protein</fullName>
    </submittedName>
</protein>
<proteinExistence type="predicted"/>
<sequence length="312" mass="33829">MEKPSPLDSPPPFASSADMVDAKAQMRCLGVLSNIEGTRHTKLPEFSDSKADVHARVCALEHLHHITPPPPMQEPDWDSLAWRIRRIAKRADKAGGTPVPRITVDWQSSGNEKLTAEGDATLARVHDIVASVGPQNYAAWTDAAKDPDADLSRTVQRLCFLAGAHRIRLEAVPTTVRELYAAAVEIALEAEGPPAFSGPPPPPPGFPGAAGPAGPWPCRRPGCLCTCHHGRARPPGPPFFPPPIAPRFPGRARRPSFSSSNASSSSSRSSNVVRRRKPSLARRVFGFGWLRPLACWRRKRVVDDSSSTYSSD</sequence>
<name>A0ACC0V1N2_9HYPO</name>
<accession>A0ACC0V1N2</accession>
<evidence type="ECO:0000313" key="2">
    <source>
        <dbReference type="Proteomes" id="UP001163324"/>
    </source>
</evidence>
<organism evidence="1 2">
    <name type="scientific">Trichothecium roseum</name>
    <dbReference type="NCBI Taxonomy" id="47278"/>
    <lineage>
        <taxon>Eukaryota</taxon>
        <taxon>Fungi</taxon>
        <taxon>Dikarya</taxon>
        <taxon>Ascomycota</taxon>
        <taxon>Pezizomycotina</taxon>
        <taxon>Sordariomycetes</taxon>
        <taxon>Hypocreomycetidae</taxon>
        <taxon>Hypocreales</taxon>
        <taxon>Hypocreales incertae sedis</taxon>
        <taxon>Trichothecium</taxon>
    </lineage>
</organism>
<reference evidence="1" key="1">
    <citation type="submission" date="2022-10" db="EMBL/GenBank/DDBJ databases">
        <title>Complete Genome of Trichothecium roseum strain YXFP-22015, a Plant Pathogen Isolated from Citrus.</title>
        <authorList>
            <person name="Wang Y."/>
            <person name="Zhu L."/>
        </authorList>
    </citation>
    <scope>NUCLEOTIDE SEQUENCE</scope>
    <source>
        <strain evidence="1">YXFP-22015</strain>
    </source>
</reference>
<keyword evidence="2" id="KW-1185">Reference proteome</keyword>